<protein>
    <recommendedName>
        <fullName evidence="9">Zn(2)-C6 fungal-type domain-containing protein</fullName>
    </recommendedName>
</protein>
<dbReference type="InterPro" id="IPR001138">
    <property type="entry name" value="Zn2Cys6_DnaBD"/>
</dbReference>
<evidence type="ECO:0000259" key="9">
    <source>
        <dbReference type="PROSITE" id="PS50048"/>
    </source>
</evidence>
<comment type="subcellular location">
    <subcellularLocation>
        <location evidence="1">Nucleus</location>
    </subcellularLocation>
</comment>
<dbReference type="Gene3D" id="4.10.240.10">
    <property type="entry name" value="Zn(2)-C6 fungal-type DNA-binding domain"/>
    <property type="match status" value="1"/>
</dbReference>
<feature type="compositionally biased region" description="Low complexity" evidence="8">
    <location>
        <begin position="233"/>
        <end position="259"/>
    </location>
</feature>
<dbReference type="SUPFAM" id="SSF57701">
    <property type="entry name" value="Zn2/Cys6 DNA-binding domain"/>
    <property type="match status" value="1"/>
</dbReference>
<keyword evidence="2" id="KW-0479">Metal-binding</keyword>
<dbReference type="PROSITE" id="PS00463">
    <property type="entry name" value="ZN2_CY6_FUNGAL_1"/>
    <property type="match status" value="1"/>
</dbReference>
<evidence type="ECO:0000256" key="2">
    <source>
        <dbReference type="ARBA" id="ARBA00022723"/>
    </source>
</evidence>
<feature type="compositionally biased region" description="Polar residues" evidence="8">
    <location>
        <begin position="870"/>
        <end position="880"/>
    </location>
</feature>
<feature type="region of interest" description="Disordered" evidence="8">
    <location>
        <begin position="87"/>
        <end position="106"/>
    </location>
</feature>
<dbReference type="GO" id="GO:0008270">
    <property type="term" value="F:zinc ion binding"/>
    <property type="evidence" value="ECO:0007669"/>
    <property type="project" value="InterPro"/>
</dbReference>
<feature type="compositionally biased region" description="Low complexity" evidence="8">
    <location>
        <begin position="22"/>
        <end position="31"/>
    </location>
</feature>
<dbReference type="PANTHER" id="PTHR31313">
    <property type="entry name" value="TY1 ENHANCER ACTIVATOR"/>
    <property type="match status" value="1"/>
</dbReference>
<dbReference type="CDD" id="cd12148">
    <property type="entry name" value="fungal_TF_MHR"/>
    <property type="match status" value="1"/>
</dbReference>
<feature type="compositionally biased region" description="Low complexity" evidence="8">
    <location>
        <begin position="393"/>
        <end position="405"/>
    </location>
</feature>
<feature type="region of interest" description="Disordered" evidence="8">
    <location>
        <begin position="190"/>
        <end position="262"/>
    </location>
</feature>
<dbReference type="InterPro" id="IPR036864">
    <property type="entry name" value="Zn2-C6_fun-type_DNA-bd_sf"/>
</dbReference>
<evidence type="ECO:0000256" key="6">
    <source>
        <dbReference type="ARBA" id="ARBA00023163"/>
    </source>
</evidence>
<reference evidence="10" key="1">
    <citation type="submission" date="2022-07" db="EMBL/GenBank/DDBJ databases">
        <title>Phylogenomic reconstructions and comparative analyses of Kickxellomycotina fungi.</title>
        <authorList>
            <person name="Reynolds N.K."/>
            <person name="Stajich J.E."/>
            <person name="Barry K."/>
            <person name="Grigoriev I.V."/>
            <person name="Crous P."/>
            <person name="Smith M.E."/>
        </authorList>
    </citation>
    <scope>NUCLEOTIDE SEQUENCE</scope>
    <source>
        <strain evidence="10">BCRC 34381</strain>
    </source>
</reference>
<evidence type="ECO:0000256" key="3">
    <source>
        <dbReference type="ARBA" id="ARBA00022833"/>
    </source>
</evidence>
<keyword evidence="6" id="KW-0804">Transcription</keyword>
<organism evidence="10 11">
    <name type="scientific">Coemansia biformis</name>
    <dbReference type="NCBI Taxonomy" id="1286918"/>
    <lineage>
        <taxon>Eukaryota</taxon>
        <taxon>Fungi</taxon>
        <taxon>Fungi incertae sedis</taxon>
        <taxon>Zoopagomycota</taxon>
        <taxon>Kickxellomycotina</taxon>
        <taxon>Kickxellomycetes</taxon>
        <taxon>Kickxellales</taxon>
        <taxon>Kickxellaceae</taxon>
        <taxon>Coemansia</taxon>
    </lineage>
</organism>
<keyword evidence="7" id="KW-0539">Nucleus</keyword>
<feature type="region of interest" description="Disordered" evidence="8">
    <location>
        <begin position="301"/>
        <end position="328"/>
    </location>
</feature>
<dbReference type="PROSITE" id="PS50048">
    <property type="entry name" value="ZN2_CY6_FUNGAL_2"/>
    <property type="match status" value="1"/>
</dbReference>
<gene>
    <name evidence="10" type="ORF">LPJ61_003747</name>
</gene>
<keyword evidence="3" id="KW-0862">Zinc</keyword>
<feature type="region of interest" description="Disordered" evidence="8">
    <location>
        <begin position="369"/>
        <end position="435"/>
    </location>
</feature>
<name>A0A9W7Y9Y8_9FUNG</name>
<dbReference type="GO" id="GO:0000981">
    <property type="term" value="F:DNA-binding transcription factor activity, RNA polymerase II-specific"/>
    <property type="evidence" value="ECO:0007669"/>
    <property type="project" value="InterPro"/>
</dbReference>
<dbReference type="CDD" id="cd00067">
    <property type="entry name" value="GAL4"/>
    <property type="match status" value="1"/>
</dbReference>
<proteinExistence type="predicted"/>
<evidence type="ECO:0000256" key="1">
    <source>
        <dbReference type="ARBA" id="ARBA00004123"/>
    </source>
</evidence>
<feature type="compositionally biased region" description="Low complexity" evidence="8">
    <location>
        <begin position="87"/>
        <end position="102"/>
    </location>
</feature>
<keyword evidence="5" id="KW-0238">DNA-binding</keyword>
<evidence type="ECO:0000256" key="5">
    <source>
        <dbReference type="ARBA" id="ARBA00023125"/>
    </source>
</evidence>
<dbReference type="PANTHER" id="PTHR31313:SF81">
    <property type="entry name" value="TY1 ENHANCER ACTIVATOR"/>
    <property type="match status" value="1"/>
</dbReference>
<dbReference type="Pfam" id="PF00172">
    <property type="entry name" value="Zn_clus"/>
    <property type="match status" value="1"/>
</dbReference>
<sequence>MQSGRYPGPPGSHSGPPGGHSGPPTSYSGPPTSYPGPPGSYDVRLPQPRHAAYDQRQPSPLPRAPPAYVMPLPGVAEAAMHYQPAGLANASSGSSGARDSGSPYALHPPPPSFRHRAYGSTDSLYPSTLHPSRHIQSHFQSQQHQPVKLLQSCDSCRRRKIRCSGEKPTCSSCIRYQEHCHYSPLATPRRRLGKRTRTSADDGILGDDQLDDDQLLGDELPGDRRPDSEQPQAVAPADYAARPDAPAAVDEGAAAAAGGTESWRAEADAMRRDVATLARKFDGLGDKLDALICAIGKRRRTDGSSELSDVESSDESLARSHRGPRRAWRSAHVGAEFPNLVDTTSRFGLDSTNVGIISHMMDDYDRARGNEQQGSQLSEQLAGHSIDKHGSRPPEQQQPARQQPARQKHGAGDSETFMPAAETQPRSTEATKRLESAEMRSRLVETFYQSSDVSTVALIPRHIFEKLQSADRTPATMMYVMLAHACSYPDAEAVLTMERAQAQAHFIERAYRSLFECLEYDSAEHCVALMLFAIVIPQAGLHRAWIMQSLSMQMAIRLRFNTLDSPLSAPAFSGDSELVREWKRRVFWQMCALDTLPSTLGDLPPWLLIRNVRCQAPRAMTAEDVSREKADGGHLAMLGPAVVLCDDQQTLGLQVELLEMICDIGTLQSCLMPEEGPFSEEFFGIHQRMEQWQQRMPHHRVLAEGCPARVSREVRERPGLVSLELLLQYARILLYLIKDTWLPVQRTMTEKEQDTLAWTREAAREAAQTVHRLVPLIWGMRLSSLSSFAPCVVFQACVTSMSSCSWDHEPHRILAAVKSVQSGLGFLEHVSPRWGFAGVLMAPLRSMIIEHGFGLRNSPGAGHVDEETTAPASDQTTGGQFQPAPTEDMEVQPFADESPW</sequence>
<feature type="compositionally biased region" description="Polar residues" evidence="8">
    <location>
        <begin position="370"/>
        <end position="379"/>
    </location>
</feature>
<dbReference type="OrthoDB" id="39175at2759"/>
<dbReference type="GO" id="GO:0003677">
    <property type="term" value="F:DNA binding"/>
    <property type="evidence" value="ECO:0007669"/>
    <property type="project" value="UniProtKB-KW"/>
</dbReference>
<feature type="region of interest" description="Disordered" evidence="8">
    <location>
        <begin position="1"/>
        <end position="69"/>
    </location>
</feature>
<evidence type="ECO:0000256" key="4">
    <source>
        <dbReference type="ARBA" id="ARBA00023015"/>
    </source>
</evidence>
<evidence type="ECO:0000256" key="8">
    <source>
        <dbReference type="SAM" id="MobiDB-lite"/>
    </source>
</evidence>
<dbReference type="Proteomes" id="UP001143981">
    <property type="component" value="Unassembled WGS sequence"/>
</dbReference>
<accession>A0A9W7Y9Y8</accession>
<comment type="caution">
    <text evidence="10">The sequence shown here is derived from an EMBL/GenBank/DDBJ whole genome shotgun (WGS) entry which is preliminary data.</text>
</comment>
<evidence type="ECO:0000256" key="7">
    <source>
        <dbReference type="ARBA" id="ARBA00023242"/>
    </source>
</evidence>
<dbReference type="GO" id="GO:0005634">
    <property type="term" value="C:nucleus"/>
    <property type="evidence" value="ECO:0007669"/>
    <property type="project" value="UniProtKB-SubCell"/>
</dbReference>
<dbReference type="AlphaFoldDB" id="A0A9W7Y9Y8"/>
<dbReference type="InterPro" id="IPR051615">
    <property type="entry name" value="Transcr_Regulatory_Elem"/>
</dbReference>
<evidence type="ECO:0000313" key="10">
    <source>
        <dbReference type="EMBL" id="KAJ1728979.1"/>
    </source>
</evidence>
<keyword evidence="11" id="KW-1185">Reference proteome</keyword>
<feature type="domain" description="Zn(2)-C6 fungal-type" evidence="9">
    <location>
        <begin position="152"/>
        <end position="182"/>
    </location>
</feature>
<feature type="non-terminal residue" evidence="10">
    <location>
        <position position="900"/>
    </location>
</feature>
<keyword evidence="4" id="KW-0805">Transcription regulation</keyword>
<feature type="compositionally biased region" description="Acidic residues" evidence="8">
    <location>
        <begin position="204"/>
        <end position="216"/>
    </location>
</feature>
<feature type="compositionally biased region" description="Basic residues" evidence="8">
    <location>
        <begin position="319"/>
        <end position="328"/>
    </location>
</feature>
<feature type="region of interest" description="Disordered" evidence="8">
    <location>
        <begin position="859"/>
        <end position="900"/>
    </location>
</feature>
<dbReference type="EMBL" id="JANBOI010000700">
    <property type="protein sequence ID" value="KAJ1728979.1"/>
    <property type="molecule type" value="Genomic_DNA"/>
</dbReference>
<dbReference type="SMART" id="SM00066">
    <property type="entry name" value="GAL4"/>
    <property type="match status" value="1"/>
</dbReference>
<evidence type="ECO:0000313" key="11">
    <source>
        <dbReference type="Proteomes" id="UP001143981"/>
    </source>
</evidence>